<dbReference type="Proteomes" id="UP001378592">
    <property type="component" value="Unassembled WGS sequence"/>
</dbReference>
<dbReference type="PROSITE" id="PS51340">
    <property type="entry name" value="MOSC"/>
    <property type="match status" value="1"/>
</dbReference>
<dbReference type="AlphaFoldDB" id="A0AAN9VY19"/>
<dbReference type="InterPro" id="IPR028886">
    <property type="entry name" value="MoCo_sulfurase"/>
</dbReference>
<comment type="caution">
    <text evidence="7">The sequence shown here is derived from an EMBL/GenBank/DDBJ whole genome shotgun (WGS) entry which is preliminary data.</text>
</comment>
<dbReference type="Pfam" id="PF03473">
    <property type="entry name" value="MOSC"/>
    <property type="match status" value="1"/>
</dbReference>
<evidence type="ECO:0000256" key="4">
    <source>
        <dbReference type="HAMAP-Rule" id="MF_03050"/>
    </source>
</evidence>
<comment type="similarity">
    <text evidence="4">Belongs to the class-V pyridoxal-phosphate-dependent aminotransferase family. MOCOS subfamily.</text>
</comment>
<comment type="cofactor">
    <cofactor evidence="4">
        <name>pyridoxal 5'-phosphate</name>
        <dbReference type="ChEBI" id="CHEBI:597326"/>
    </cofactor>
</comment>
<keyword evidence="8" id="KW-1185">Reference proteome</keyword>
<dbReference type="GO" id="GO:0008265">
    <property type="term" value="F:molybdenum cofactor sulfurtransferase activity"/>
    <property type="evidence" value="ECO:0007669"/>
    <property type="project" value="UniProtKB-UniRule"/>
</dbReference>
<comment type="catalytic activity">
    <reaction evidence="4">
        <text>Mo-molybdopterin + L-cysteine + AH2 = thio-Mo-molybdopterin + L-alanine + A + H2O</text>
        <dbReference type="Rhea" id="RHEA:42636"/>
        <dbReference type="ChEBI" id="CHEBI:13193"/>
        <dbReference type="ChEBI" id="CHEBI:15377"/>
        <dbReference type="ChEBI" id="CHEBI:17499"/>
        <dbReference type="ChEBI" id="CHEBI:35235"/>
        <dbReference type="ChEBI" id="CHEBI:57972"/>
        <dbReference type="ChEBI" id="CHEBI:71302"/>
        <dbReference type="ChEBI" id="CHEBI:82685"/>
        <dbReference type="EC" id="2.8.1.9"/>
    </reaction>
</comment>
<evidence type="ECO:0000256" key="2">
    <source>
        <dbReference type="ARBA" id="ARBA00022898"/>
    </source>
</evidence>
<dbReference type="Pfam" id="PF03476">
    <property type="entry name" value="MOSC_N"/>
    <property type="match status" value="1"/>
</dbReference>
<dbReference type="InterPro" id="IPR005302">
    <property type="entry name" value="MoCF_Sase_C"/>
</dbReference>
<evidence type="ECO:0000259" key="6">
    <source>
        <dbReference type="PROSITE" id="PS51340"/>
    </source>
</evidence>
<dbReference type="InterPro" id="IPR000192">
    <property type="entry name" value="Aminotrans_V_dom"/>
</dbReference>
<comment type="function">
    <text evidence="4">Sulfurates the molybdenum cofactor. Sulfation of molybdenum is essential for xanthine dehydrogenase (XDH) and aldehyde oxidase (ADO) enzymes in which molybdenum cofactor is liganded by 1 oxygen and 1 sulfur atom in active form.</text>
</comment>
<evidence type="ECO:0000256" key="1">
    <source>
        <dbReference type="ARBA" id="ARBA00022679"/>
    </source>
</evidence>
<organism evidence="7 8">
    <name type="scientific">Gryllus longicercus</name>
    <dbReference type="NCBI Taxonomy" id="2509291"/>
    <lineage>
        <taxon>Eukaryota</taxon>
        <taxon>Metazoa</taxon>
        <taxon>Ecdysozoa</taxon>
        <taxon>Arthropoda</taxon>
        <taxon>Hexapoda</taxon>
        <taxon>Insecta</taxon>
        <taxon>Pterygota</taxon>
        <taxon>Neoptera</taxon>
        <taxon>Polyneoptera</taxon>
        <taxon>Orthoptera</taxon>
        <taxon>Ensifera</taxon>
        <taxon>Gryllidea</taxon>
        <taxon>Grylloidea</taxon>
        <taxon>Gryllidae</taxon>
        <taxon>Gryllinae</taxon>
        <taxon>Gryllus</taxon>
    </lineage>
</organism>
<dbReference type="InterPro" id="IPR015422">
    <property type="entry name" value="PyrdxlP-dep_Trfase_small"/>
</dbReference>
<dbReference type="Pfam" id="PF00266">
    <property type="entry name" value="Aminotran_5"/>
    <property type="match status" value="2"/>
</dbReference>
<dbReference type="GO" id="GO:0030170">
    <property type="term" value="F:pyridoxal phosphate binding"/>
    <property type="evidence" value="ECO:0007669"/>
    <property type="project" value="UniProtKB-UniRule"/>
</dbReference>
<keyword evidence="2 4" id="KW-0663">Pyridoxal phosphate</keyword>
<dbReference type="Gene3D" id="3.90.1150.10">
    <property type="entry name" value="Aspartate Aminotransferase, domain 1"/>
    <property type="match status" value="1"/>
</dbReference>
<dbReference type="InterPro" id="IPR011037">
    <property type="entry name" value="Pyrv_Knase-like_insert_dom_sf"/>
</dbReference>
<dbReference type="InterPro" id="IPR015424">
    <property type="entry name" value="PyrdxlP-dep_Trfase"/>
</dbReference>
<dbReference type="HAMAP" id="MF_03050">
    <property type="entry name" value="MOCOS"/>
    <property type="match status" value="1"/>
</dbReference>
<dbReference type="SUPFAM" id="SSF141673">
    <property type="entry name" value="MOSC N-terminal domain-like"/>
    <property type="match status" value="1"/>
</dbReference>
<dbReference type="Gene3D" id="3.40.640.10">
    <property type="entry name" value="Type I PLP-dependent aspartate aminotransferase-like (Major domain)"/>
    <property type="match status" value="1"/>
</dbReference>
<dbReference type="SUPFAM" id="SSF50800">
    <property type="entry name" value="PK beta-barrel domain-like"/>
    <property type="match status" value="1"/>
</dbReference>
<reference evidence="7 8" key="1">
    <citation type="submission" date="2024-03" db="EMBL/GenBank/DDBJ databases">
        <title>The genome assembly and annotation of the cricket Gryllus longicercus Weissman &amp; Gray.</title>
        <authorList>
            <person name="Szrajer S."/>
            <person name="Gray D."/>
            <person name="Ylla G."/>
        </authorList>
    </citation>
    <scope>NUCLEOTIDE SEQUENCE [LARGE SCALE GENOMIC DNA]</scope>
    <source>
        <strain evidence="7">DAG 2021-001</strain>
        <tissue evidence="7">Whole body minus gut</tissue>
    </source>
</reference>
<name>A0AAN9VY19_9ORTH</name>
<dbReference type="GO" id="GO:0016829">
    <property type="term" value="F:lyase activity"/>
    <property type="evidence" value="ECO:0007669"/>
    <property type="project" value="UniProtKB-UniRule"/>
</dbReference>
<protein>
    <recommendedName>
        <fullName evidence="4">Molybdenum cofactor sulfurase</fullName>
        <shortName evidence="4">MCS</shortName>
        <shortName evidence="4">MOS</shortName>
        <shortName evidence="4">MoCo sulfurase</shortName>
        <ecNumber evidence="4">2.8.1.9</ecNumber>
    </recommendedName>
    <alternativeName>
        <fullName evidence="4">Molybdenum cofactor sulfurtransferase</fullName>
    </alternativeName>
    <alternativeName>
        <fullName evidence="4">Protein maroon-like</fullName>
        <shortName evidence="4">Ma-l</shortName>
    </alternativeName>
</protein>
<dbReference type="SUPFAM" id="SSF53383">
    <property type="entry name" value="PLP-dependent transferases"/>
    <property type="match status" value="1"/>
</dbReference>
<dbReference type="PANTHER" id="PTHR14237:SF80">
    <property type="entry name" value="MOLYBDENUM COFACTOR SULFURASE"/>
    <property type="match status" value="1"/>
</dbReference>
<dbReference type="GO" id="GO:0030151">
    <property type="term" value="F:molybdenum ion binding"/>
    <property type="evidence" value="ECO:0007669"/>
    <property type="project" value="UniProtKB-UniRule"/>
</dbReference>
<gene>
    <name evidence="4" type="primary">mal</name>
    <name evidence="7" type="ORF">R5R35_004550</name>
</gene>
<dbReference type="GO" id="GO:0006777">
    <property type="term" value="P:Mo-molybdopterin cofactor biosynthetic process"/>
    <property type="evidence" value="ECO:0007669"/>
    <property type="project" value="UniProtKB-UniRule"/>
</dbReference>
<sequence>MYSKETEQYITSEFPLLNGICYLDHAGATLYAKSQMNAVHKELNESVFGNPHSLSISSKHTTDVIDQVRYRILKHFHTNPDDYCVIFTSGATAALKLVAESFNWKNGNPEESTRSTDNSVSPGQEINLENNLDISPKESCNCVFKAPLLKAPNREKGGTLVYLQDNHTSVLGIRELAAQKGACVHCMPHDFAFNTLGRNESLPQIHSDTTKTNSLFVYPAQCNFSGVKYPLSWVSKVQSGLMSCNNAECCYNTKWYCCLDAASFVSTNDLDLSVVKPDFVCISFYKMFGFPTGLGALLVRNSSAHTLKRNYFGGGTVQISLSTEMFYVPRYSISERFEDGTVSFLSIVALRHGFDTLQSLTGGMVNVALHTLFLSRYVHHSLLLMHHGNGNPAVVLYCDTDYEDFLTQGNIVNFNLLRSNGEYIGFAEVLHMANLYGIHLRTGCFCNPGACQRHLNLTVNDLKGHYEVGHVCGDEMDLIEGRPTGSVRISFGYMSTKHDADKFLDMITSCFIDAPLLMHVPQWWPYFRRTYREKFNMKKLKNGIYPSTSNTGTDFKTENYNTVVIKDQTFDIRKINALTEEIEINEVKDKFKLSNDEILSAKAKQSLNISSKEDQVHYDSVKNKESYHLSNIFLYPVKSCGPMTVENWEINSRGLKYDREWMIVNSSGVALTQKQETKLCLIMPKIDLENQNLILEYNGTSPISVPLNHPHFDHKNDREASLCESKVCGDYIQGWDCGDDVAVWLCNTLDRDGLRLLQQGNIKPRNNKYKSKNMKKDLPQAEISLANQSQFLLLNSASVHWLKEQLMDKSLTTENLIRRFRCNFLVEGINAFEEENWIKVRIGNVELQVEGPCTRCQMVCIDQETGGRSKEPLRSLSAAFHGKMRFGMYLQHQGQGRRSISVGDPVIITL</sequence>
<evidence type="ECO:0000313" key="8">
    <source>
        <dbReference type="Proteomes" id="UP001378592"/>
    </source>
</evidence>
<feature type="region of interest" description="Disordered" evidence="5">
    <location>
        <begin position="106"/>
        <end position="126"/>
    </location>
</feature>
<dbReference type="InterPro" id="IPR015421">
    <property type="entry name" value="PyrdxlP-dep_Trfase_major"/>
</dbReference>
<dbReference type="InterPro" id="IPR005303">
    <property type="entry name" value="MOCOS_middle"/>
</dbReference>
<feature type="active site" evidence="4">
    <location>
        <position position="446"/>
    </location>
</feature>
<dbReference type="EC" id="2.8.1.9" evidence="4"/>
<evidence type="ECO:0000313" key="7">
    <source>
        <dbReference type="EMBL" id="KAK7872046.1"/>
    </source>
</evidence>
<evidence type="ECO:0000256" key="3">
    <source>
        <dbReference type="ARBA" id="ARBA00023150"/>
    </source>
</evidence>
<feature type="modified residue" description="N6-(pyridoxal phosphate)lysine" evidence="4">
    <location>
        <position position="286"/>
    </location>
</feature>
<keyword evidence="1 4" id="KW-0808">Transferase</keyword>
<keyword evidence="3 4" id="KW-0501">Molybdenum cofactor biosynthesis</keyword>
<dbReference type="EMBL" id="JAZDUA010000030">
    <property type="protein sequence ID" value="KAK7872046.1"/>
    <property type="molecule type" value="Genomic_DNA"/>
</dbReference>
<dbReference type="PANTHER" id="PTHR14237">
    <property type="entry name" value="MOLYBDOPTERIN COFACTOR SULFURASE MOSC"/>
    <property type="match status" value="1"/>
</dbReference>
<accession>A0AAN9VY19</accession>
<proteinExistence type="inferred from homology"/>
<feature type="domain" description="MOSC" evidence="6">
    <location>
        <begin position="754"/>
        <end position="909"/>
    </location>
</feature>
<evidence type="ECO:0000256" key="5">
    <source>
        <dbReference type="SAM" id="MobiDB-lite"/>
    </source>
</evidence>